<dbReference type="EMBL" id="CTEN01000002">
    <property type="protein sequence ID" value="CQR24636.1"/>
    <property type="molecule type" value="Genomic_DNA"/>
</dbReference>
<accession>A0A0E4CSH0</accession>
<dbReference type="GO" id="GO:0009432">
    <property type="term" value="P:SOS response"/>
    <property type="evidence" value="ECO:0007669"/>
    <property type="project" value="UniProtKB-KW"/>
</dbReference>
<dbReference type="GO" id="GO:0003677">
    <property type="term" value="F:DNA binding"/>
    <property type="evidence" value="ECO:0007669"/>
    <property type="project" value="InterPro"/>
</dbReference>
<keyword evidence="5" id="KW-1185">Reference proteome</keyword>
<feature type="domain" description="Helicase ATP-binding" evidence="3">
    <location>
        <begin position="23"/>
        <end position="211"/>
    </location>
</feature>
<sequence>MSETRIEFKGQWRDYQARVLAASESHLKDGKIHIVASPGSGKTTLGLELIGRLNQTALVLVPTVTIREQWVSRIQSSFVVETVDVSEFVSQDLKHPKKITVATYQALHSAISHFKGTLKEKSDVNEESDDLLAEVDELVDFSNFDLINNMSELGLATVCLDECHHLRNEWWKSLEFFCQSFPKAKTIALTATPPYDSTPALWQRYVKMCGEIDQEISIPELVKEGSLCPHQDFVYFSQPSQEEKKKLDAFYQASFQFCDSLLKSSSFQDAILTHKALSGQLTDEELLEHPAHLSSLLIYLQAKHQAYPPRLKDLLSDKKLPRLTVDWLGQLLQYFCYDEADFYGIEESYRKQLIKEMKARGLIEKNKISLVKNQELDKLLLHSTGKIQSIKEIVSHEYQQSGRDLRQLILTDYIRREFESQIGQYQLLIQKIGVLPIFEVLRREMVDKWQEMKMGILCGSIVVIPLSAKRAFLDLVDQEKVSLQNFAGLEDFISVSTIGSSHFLTAAITELFMQGEIQVLIGTKSLLGEGWDAPCVNSLILASFVGSFMLSNQMRGRAIRSWGNHPEKTANIWHLISMNQRPTFFVREKSDSGLQMDLAESKPDDSMEQYGEDSPDFQLLKRRTEHFLGLSYDGQTIESGMERLQTIKAPFSRKKLKEINLSMLEASSNRKAIREGWQSALTISDSFEVASLTEMPKEVVSSALFIDAKRSFIYSLLFAGLTLLLHSLPILRINFWLDLVLILVLLTFIGIQAWRFYHYRSPLTRLQVFGQGLLHSLLDQNKLSTHECKVHVETLDGIVMMISLKGGNNRDKEIFTQAMKEFFAPIDNQRYLIYQNGKKARKEMAAYFAVPSIFTRQDQILDFVKKISHYIGQYELIYTRNEQGRKKLLEARVVGLANQQNQLLNKKMVCKSDLK</sequence>
<reference evidence="5" key="1">
    <citation type="submission" date="2015-03" db="EMBL/GenBank/DDBJ databases">
        <authorList>
            <person name="Urmite Genomes"/>
        </authorList>
    </citation>
    <scope>NUCLEOTIDE SEQUENCE [LARGE SCALE GENOMIC DNA]</scope>
    <source>
        <strain evidence="5">FF10</strain>
    </source>
</reference>
<evidence type="ECO:0000256" key="2">
    <source>
        <dbReference type="SAM" id="Phobius"/>
    </source>
</evidence>
<proteinExistence type="predicted"/>
<dbReference type="Proteomes" id="UP000198604">
    <property type="component" value="Unassembled WGS sequence"/>
</dbReference>
<feature type="transmembrane region" description="Helical" evidence="2">
    <location>
        <begin position="711"/>
        <end position="729"/>
    </location>
</feature>
<keyword evidence="2" id="KW-0472">Membrane</keyword>
<dbReference type="InterPro" id="IPR006935">
    <property type="entry name" value="Helicase/UvrB_N"/>
</dbReference>
<dbReference type="GO" id="GO:0016787">
    <property type="term" value="F:hydrolase activity"/>
    <property type="evidence" value="ECO:0007669"/>
    <property type="project" value="InterPro"/>
</dbReference>
<keyword evidence="4" id="KW-0378">Hydrolase</keyword>
<dbReference type="GO" id="GO:0005524">
    <property type="term" value="F:ATP binding"/>
    <property type="evidence" value="ECO:0007669"/>
    <property type="project" value="InterPro"/>
</dbReference>
<keyword evidence="2" id="KW-0812">Transmembrane</keyword>
<dbReference type="CDD" id="cd18785">
    <property type="entry name" value="SF2_C"/>
    <property type="match status" value="1"/>
</dbReference>
<evidence type="ECO:0000259" key="3">
    <source>
        <dbReference type="PROSITE" id="PS51192"/>
    </source>
</evidence>
<dbReference type="Pfam" id="PF04851">
    <property type="entry name" value="ResIII"/>
    <property type="match status" value="1"/>
</dbReference>
<feature type="transmembrane region" description="Helical" evidence="2">
    <location>
        <begin position="735"/>
        <end position="757"/>
    </location>
</feature>
<dbReference type="PANTHER" id="PTHR47396:SF1">
    <property type="entry name" value="ATP-DEPENDENT HELICASE IRC3-RELATED"/>
    <property type="match status" value="1"/>
</dbReference>
<dbReference type="SMART" id="SM00487">
    <property type="entry name" value="DEXDc"/>
    <property type="match status" value="1"/>
</dbReference>
<dbReference type="RefSeq" id="WP_218054293.1">
    <property type="nucleotide sequence ID" value="NZ_CTEN01000002.1"/>
</dbReference>
<keyword evidence="1" id="KW-0227">DNA damage</keyword>
<keyword evidence="1" id="KW-0742">SOS response</keyword>
<evidence type="ECO:0000313" key="5">
    <source>
        <dbReference type="Proteomes" id="UP000198604"/>
    </source>
</evidence>
<organism evidence="4 5">
    <name type="scientific">Streptococcus varani</name>
    <dbReference type="NCBI Taxonomy" id="1608583"/>
    <lineage>
        <taxon>Bacteria</taxon>
        <taxon>Bacillati</taxon>
        <taxon>Bacillota</taxon>
        <taxon>Bacilli</taxon>
        <taxon>Lactobacillales</taxon>
        <taxon>Streptococcaceae</taxon>
        <taxon>Streptococcus</taxon>
    </lineage>
</organism>
<keyword evidence="4" id="KW-0347">Helicase</keyword>
<dbReference type="SUPFAM" id="SSF52540">
    <property type="entry name" value="P-loop containing nucleoside triphosphate hydrolases"/>
    <property type="match status" value="1"/>
</dbReference>
<dbReference type="AlphaFoldDB" id="A0A0E4CSH0"/>
<dbReference type="PANTHER" id="PTHR47396">
    <property type="entry name" value="TYPE I RESTRICTION ENZYME ECOKI R PROTEIN"/>
    <property type="match status" value="1"/>
</dbReference>
<dbReference type="STRING" id="1608583.BN1356_00980"/>
<dbReference type="Gene3D" id="3.40.50.300">
    <property type="entry name" value="P-loop containing nucleotide triphosphate hydrolases"/>
    <property type="match status" value="2"/>
</dbReference>
<keyword evidence="4" id="KW-0547">Nucleotide-binding</keyword>
<dbReference type="PROSITE" id="PS51192">
    <property type="entry name" value="HELICASE_ATP_BIND_1"/>
    <property type="match status" value="1"/>
</dbReference>
<evidence type="ECO:0000256" key="1">
    <source>
        <dbReference type="ARBA" id="ARBA00023236"/>
    </source>
</evidence>
<keyword evidence="2" id="KW-1133">Transmembrane helix</keyword>
<dbReference type="InterPro" id="IPR027417">
    <property type="entry name" value="P-loop_NTPase"/>
</dbReference>
<dbReference type="GO" id="GO:0004386">
    <property type="term" value="F:helicase activity"/>
    <property type="evidence" value="ECO:0007669"/>
    <property type="project" value="UniProtKB-KW"/>
</dbReference>
<keyword evidence="4" id="KW-0067">ATP-binding</keyword>
<evidence type="ECO:0000313" key="4">
    <source>
        <dbReference type="EMBL" id="CQR24636.1"/>
    </source>
</evidence>
<name>A0A0E4CSH0_9STRE</name>
<protein>
    <submittedName>
        <fullName evidence="4">Helicase superfamily protein</fullName>
    </submittedName>
</protein>
<dbReference type="GO" id="GO:0005829">
    <property type="term" value="C:cytosol"/>
    <property type="evidence" value="ECO:0007669"/>
    <property type="project" value="TreeGrafter"/>
</dbReference>
<dbReference type="InterPro" id="IPR050742">
    <property type="entry name" value="Helicase_Restrict-Modif_Enz"/>
</dbReference>
<gene>
    <name evidence="4" type="ORF">BN1356_00980</name>
</gene>
<dbReference type="InterPro" id="IPR014001">
    <property type="entry name" value="Helicase_ATP-bd"/>
</dbReference>